<evidence type="ECO:0000313" key="2">
    <source>
        <dbReference type="EMBL" id="MDU0370895.1"/>
    </source>
</evidence>
<organism evidence="2 3">
    <name type="scientific">Hymenobacter endophyticus</name>
    <dbReference type="NCBI Taxonomy" id="3076335"/>
    <lineage>
        <taxon>Bacteria</taxon>
        <taxon>Pseudomonadati</taxon>
        <taxon>Bacteroidota</taxon>
        <taxon>Cytophagia</taxon>
        <taxon>Cytophagales</taxon>
        <taxon>Hymenobacteraceae</taxon>
        <taxon>Hymenobacter</taxon>
    </lineage>
</organism>
<accession>A0ABU3THS8</accession>
<gene>
    <name evidence="2" type="ORF">ROI90_10855</name>
</gene>
<evidence type="ECO:0000313" key="3">
    <source>
        <dbReference type="Proteomes" id="UP001250698"/>
    </source>
</evidence>
<keyword evidence="3" id="KW-1185">Reference proteome</keyword>
<dbReference type="EMBL" id="JAWDJT010000006">
    <property type="protein sequence ID" value="MDU0370895.1"/>
    <property type="molecule type" value="Genomic_DNA"/>
</dbReference>
<dbReference type="RefSeq" id="WP_315998369.1">
    <property type="nucleotide sequence ID" value="NZ_JAWDJT010000006.1"/>
</dbReference>
<reference evidence="2 3" key="1">
    <citation type="submission" date="2023-10" db="EMBL/GenBank/DDBJ databases">
        <title>Hymenobacter endophyticus sp. nov., an isolate from the leaf tissues of wheat.</title>
        <authorList>
            <person name="Dai Y."/>
        </authorList>
    </citation>
    <scope>NUCLEOTIDE SEQUENCE [LARGE SCALE GENOMIC DNA]</scope>
    <source>
        <strain evidence="2 3">ZK17L-C2</strain>
    </source>
</reference>
<keyword evidence="1" id="KW-0472">Membrane</keyword>
<proteinExistence type="predicted"/>
<sequence>MHRSLELTVPPTVTEDLCQQLVALDEVVSLSVQKGISRKPAGDVISVQVLNRGADDVLRLAGKAVARPGDLSVATAELSSIIAPAEGEKILNDKDEAIWEEVEAGLRHQGRPTSNYLALMGLGGIMAAVGLVSEPVPQAVAFIASSIIAPGFEPVAAIPMGVVLGRWQVVARGLRSTVIGYSLFMLMAGLTMLLLVQVGESSATELATNPEVRSMAQPTLKTLLVSACGAAAGIVIIAAYRRSVIAGALIALILMPAAALVGCGLAVGRSNLAAEGLTRFLIDVGFVLGLGLLIFYCKQRFQHQRRPLE</sequence>
<feature type="transmembrane region" description="Helical" evidence="1">
    <location>
        <begin position="280"/>
        <end position="297"/>
    </location>
</feature>
<keyword evidence="1" id="KW-0812">Transmembrane</keyword>
<dbReference type="Pfam" id="PF04087">
    <property type="entry name" value="DUF389"/>
    <property type="match status" value="1"/>
</dbReference>
<dbReference type="PANTHER" id="PTHR20992:SF9">
    <property type="entry name" value="AT15442P-RELATED"/>
    <property type="match status" value="1"/>
</dbReference>
<dbReference type="Proteomes" id="UP001250698">
    <property type="component" value="Unassembled WGS sequence"/>
</dbReference>
<feature type="transmembrane region" description="Helical" evidence="1">
    <location>
        <begin position="116"/>
        <end position="133"/>
    </location>
</feature>
<comment type="caution">
    <text evidence="2">The sequence shown here is derived from an EMBL/GenBank/DDBJ whole genome shotgun (WGS) entry which is preliminary data.</text>
</comment>
<dbReference type="PANTHER" id="PTHR20992">
    <property type="entry name" value="AT15442P-RELATED"/>
    <property type="match status" value="1"/>
</dbReference>
<name>A0ABU3THS8_9BACT</name>
<feature type="transmembrane region" description="Helical" evidence="1">
    <location>
        <begin position="219"/>
        <end position="240"/>
    </location>
</feature>
<protein>
    <submittedName>
        <fullName evidence="2">DUF389 domain-containing protein</fullName>
    </submittedName>
</protein>
<dbReference type="InterPro" id="IPR005240">
    <property type="entry name" value="DUF389"/>
</dbReference>
<feature type="transmembrane region" description="Helical" evidence="1">
    <location>
        <begin position="247"/>
        <end position="268"/>
    </location>
</feature>
<feature type="transmembrane region" description="Helical" evidence="1">
    <location>
        <begin position="177"/>
        <end position="199"/>
    </location>
</feature>
<evidence type="ECO:0000256" key="1">
    <source>
        <dbReference type="SAM" id="Phobius"/>
    </source>
</evidence>
<feature type="transmembrane region" description="Helical" evidence="1">
    <location>
        <begin position="139"/>
        <end position="165"/>
    </location>
</feature>
<keyword evidence="1" id="KW-1133">Transmembrane helix</keyword>